<keyword evidence="6" id="KW-1185">Reference proteome</keyword>
<name>A0A7V7G343_9GAMM</name>
<evidence type="ECO:0000313" key="5">
    <source>
        <dbReference type="EMBL" id="KAA0013767.1"/>
    </source>
</evidence>
<dbReference type="AlphaFoldDB" id="A0A7V7G343"/>
<gene>
    <name evidence="5" type="ORF">F0A17_05290</name>
</gene>
<dbReference type="SUPFAM" id="SSF46689">
    <property type="entry name" value="Homeodomain-like"/>
    <property type="match status" value="2"/>
</dbReference>
<evidence type="ECO:0000256" key="3">
    <source>
        <dbReference type="ARBA" id="ARBA00023163"/>
    </source>
</evidence>
<dbReference type="EMBL" id="VTPY01000002">
    <property type="protein sequence ID" value="KAA0013767.1"/>
    <property type="molecule type" value="Genomic_DNA"/>
</dbReference>
<sequence length="253" mass="28122">MPGHDPTQPTVETRTYPDRVLTDRHGFHQLLLGLGGALELESAGRLTRVTRGVLVPVASGEEHHYLAPNDNRVLVLDLPEAWCEALTFEPLVRRRAQRLPEGIVARGEGLGGGSGRDLSRWLQSALAADGRQVMVPRLKLLELLPAVRADLAHPWRVAEMARHCHLAEAAFARQFRALTGLAPHAWLARERLAQAREWLRTSNATLTEVALACGFADSAHFSRSFRRQHGVPPREWRQAQAARCQDSTSLAMR</sequence>
<dbReference type="PROSITE" id="PS01124">
    <property type="entry name" value="HTH_ARAC_FAMILY_2"/>
    <property type="match status" value="1"/>
</dbReference>
<evidence type="ECO:0000256" key="2">
    <source>
        <dbReference type="ARBA" id="ARBA00023125"/>
    </source>
</evidence>
<dbReference type="GO" id="GO:0043565">
    <property type="term" value="F:sequence-specific DNA binding"/>
    <property type="evidence" value="ECO:0007669"/>
    <property type="project" value="InterPro"/>
</dbReference>
<dbReference type="InterPro" id="IPR050204">
    <property type="entry name" value="AraC_XylS_family_regulators"/>
</dbReference>
<proteinExistence type="predicted"/>
<dbReference type="PRINTS" id="PR00032">
    <property type="entry name" value="HTHARAC"/>
</dbReference>
<organism evidence="5 6">
    <name type="scientific">Billgrantia pellis</name>
    <dbReference type="NCBI Taxonomy" id="2606936"/>
    <lineage>
        <taxon>Bacteria</taxon>
        <taxon>Pseudomonadati</taxon>
        <taxon>Pseudomonadota</taxon>
        <taxon>Gammaproteobacteria</taxon>
        <taxon>Oceanospirillales</taxon>
        <taxon>Halomonadaceae</taxon>
        <taxon>Billgrantia</taxon>
    </lineage>
</organism>
<dbReference type="SMART" id="SM00342">
    <property type="entry name" value="HTH_ARAC"/>
    <property type="match status" value="1"/>
</dbReference>
<feature type="domain" description="HTH araC/xylS-type" evidence="4">
    <location>
        <begin position="141"/>
        <end position="239"/>
    </location>
</feature>
<dbReference type="InterPro" id="IPR018060">
    <property type="entry name" value="HTH_AraC"/>
</dbReference>
<dbReference type="PANTHER" id="PTHR46796:SF10">
    <property type="entry name" value="TRANSCRIPTIONAL ACTIVATOR FEAR"/>
    <property type="match status" value="1"/>
</dbReference>
<dbReference type="RefSeq" id="WP_149327305.1">
    <property type="nucleotide sequence ID" value="NZ_VTPY01000002.1"/>
</dbReference>
<dbReference type="InterPro" id="IPR020449">
    <property type="entry name" value="Tscrpt_reg_AraC-type_HTH"/>
</dbReference>
<protein>
    <submittedName>
        <fullName evidence="5">Helix-turn-helix transcriptional regulator</fullName>
    </submittedName>
</protein>
<reference evidence="5 6" key="1">
    <citation type="submission" date="2019-08" db="EMBL/GenBank/DDBJ databases">
        <title>Bioinformatics analysis of the strain L3 and L5.</title>
        <authorList>
            <person name="Li X."/>
        </authorList>
    </citation>
    <scope>NUCLEOTIDE SEQUENCE [LARGE SCALE GENOMIC DNA]</scope>
    <source>
        <strain evidence="5 6">L5</strain>
    </source>
</reference>
<evidence type="ECO:0000256" key="1">
    <source>
        <dbReference type="ARBA" id="ARBA00023015"/>
    </source>
</evidence>
<accession>A0A7V7G343</accession>
<comment type="caution">
    <text evidence="5">The sequence shown here is derived from an EMBL/GenBank/DDBJ whole genome shotgun (WGS) entry which is preliminary data.</text>
</comment>
<dbReference type="Pfam" id="PF12833">
    <property type="entry name" value="HTH_18"/>
    <property type="match status" value="1"/>
</dbReference>
<keyword evidence="3" id="KW-0804">Transcription</keyword>
<dbReference type="InterPro" id="IPR018062">
    <property type="entry name" value="HTH_AraC-typ_CS"/>
</dbReference>
<evidence type="ECO:0000313" key="6">
    <source>
        <dbReference type="Proteomes" id="UP000486760"/>
    </source>
</evidence>
<dbReference type="PROSITE" id="PS00041">
    <property type="entry name" value="HTH_ARAC_FAMILY_1"/>
    <property type="match status" value="1"/>
</dbReference>
<dbReference type="PANTHER" id="PTHR46796">
    <property type="entry name" value="HTH-TYPE TRANSCRIPTIONAL ACTIVATOR RHAS-RELATED"/>
    <property type="match status" value="1"/>
</dbReference>
<dbReference type="Gene3D" id="1.10.10.60">
    <property type="entry name" value="Homeodomain-like"/>
    <property type="match status" value="2"/>
</dbReference>
<dbReference type="Proteomes" id="UP000486760">
    <property type="component" value="Unassembled WGS sequence"/>
</dbReference>
<keyword evidence="1" id="KW-0805">Transcription regulation</keyword>
<dbReference type="GO" id="GO:0003700">
    <property type="term" value="F:DNA-binding transcription factor activity"/>
    <property type="evidence" value="ECO:0007669"/>
    <property type="project" value="InterPro"/>
</dbReference>
<keyword evidence="2" id="KW-0238">DNA-binding</keyword>
<evidence type="ECO:0000259" key="4">
    <source>
        <dbReference type="PROSITE" id="PS01124"/>
    </source>
</evidence>
<dbReference type="InterPro" id="IPR009057">
    <property type="entry name" value="Homeodomain-like_sf"/>
</dbReference>